<feature type="transmembrane region" description="Helical" evidence="1">
    <location>
        <begin position="31"/>
        <end position="54"/>
    </location>
</feature>
<keyword evidence="3" id="KW-1185">Reference proteome</keyword>
<dbReference type="AlphaFoldDB" id="A0A0W1RAH0"/>
<keyword evidence="1" id="KW-0812">Transmembrane</keyword>
<dbReference type="RefSeq" id="WP_058581466.1">
    <property type="nucleotide sequence ID" value="NZ_LOPU01000018.1"/>
</dbReference>
<reference evidence="2 3" key="1">
    <citation type="submission" date="2015-12" db="EMBL/GenBank/DDBJ databases">
        <title>Haloprofundus marisrubri gen. nov., sp. nov., an extremely halophilic archaeon isolated from the Discovery deep brine-seawater interface in the Red Sea.</title>
        <authorList>
            <person name="Zhang G."/>
            <person name="Stingl U."/>
            <person name="Rashid M."/>
        </authorList>
    </citation>
    <scope>NUCLEOTIDE SEQUENCE [LARGE SCALE GENOMIC DNA]</scope>
    <source>
        <strain evidence="2 3">SB9</strain>
    </source>
</reference>
<evidence type="ECO:0000313" key="2">
    <source>
        <dbReference type="EMBL" id="KTG10111.1"/>
    </source>
</evidence>
<evidence type="ECO:0000256" key="1">
    <source>
        <dbReference type="SAM" id="Phobius"/>
    </source>
</evidence>
<accession>A0A0W1RAH0</accession>
<comment type="caution">
    <text evidence="2">The sequence shown here is derived from an EMBL/GenBank/DDBJ whole genome shotgun (WGS) entry which is preliminary data.</text>
</comment>
<sequence length="122" mass="12730">MDSRHRDAVLATVVLSALLCGVVVIDSTSALVSPSAAVVGVVGALALELSMALFPTRSARLWQRPSVQLLAVLAVFVAAAVGVRFGVGGWVAATFVYGLCTYFVLLGLVLTETIPPPETWFA</sequence>
<evidence type="ECO:0000313" key="3">
    <source>
        <dbReference type="Proteomes" id="UP000054387"/>
    </source>
</evidence>
<name>A0A0W1RAH0_9EURY</name>
<keyword evidence="1" id="KW-0472">Membrane</keyword>
<keyword evidence="1" id="KW-1133">Transmembrane helix</keyword>
<proteinExistence type="predicted"/>
<dbReference type="Proteomes" id="UP000054387">
    <property type="component" value="Unassembled WGS sequence"/>
</dbReference>
<feature type="transmembrane region" description="Helical" evidence="1">
    <location>
        <begin position="66"/>
        <end position="83"/>
    </location>
</feature>
<dbReference type="EMBL" id="LOPU01000018">
    <property type="protein sequence ID" value="KTG10111.1"/>
    <property type="molecule type" value="Genomic_DNA"/>
</dbReference>
<organism evidence="2 3">
    <name type="scientific">Haloprofundus marisrubri</name>
    <dbReference type="NCBI Taxonomy" id="1514971"/>
    <lineage>
        <taxon>Archaea</taxon>
        <taxon>Methanobacteriati</taxon>
        <taxon>Methanobacteriota</taxon>
        <taxon>Stenosarchaea group</taxon>
        <taxon>Halobacteria</taxon>
        <taxon>Halobacteriales</taxon>
        <taxon>Haloferacaceae</taxon>
        <taxon>Haloprofundus</taxon>
    </lineage>
</organism>
<protein>
    <submittedName>
        <fullName evidence="2">Uncharacterized protein</fullName>
    </submittedName>
</protein>
<feature type="transmembrane region" description="Helical" evidence="1">
    <location>
        <begin position="7"/>
        <end position="25"/>
    </location>
</feature>
<feature type="transmembrane region" description="Helical" evidence="1">
    <location>
        <begin position="89"/>
        <end position="110"/>
    </location>
</feature>
<gene>
    <name evidence="2" type="ORF">AUR64_10975</name>
</gene>